<keyword evidence="3" id="KW-1185">Reference proteome</keyword>
<dbReference type="EMBL" id="JABWDY010012529">
    <property type="protein sequence ID" value="KAF5199039.1"/>
    <property type="molecule type" value="Genomic_DNA"/>
</dbReference>
<feature type="non-terminal residue" evidence="2">
    <location>
        <position position="1"/>
    </location>
</feature>
<dbReference type="InterPro" id="IPR021820">
    <property type="entry name" value="S-locus_recpt_kinase_C"/>
</dbReference>
<protein>
    <submittedName>
        <fullName evidence="2">S-receptor-like serine/threonine-protein kinase</fullName>
    </submittedName>
</protein>
<dbReference type="AlphaFoldDB" id="A0A7J6WNT2"/>
<reference evidence="2 3" key="1">
    <citation type="submission" date="2020-06" db="EMBL/GenBank/DDBJ databases">
        <title>Transcriptomic and genomic resources for Thalictrum thalictroides and T. hernandezii: Facilitating candidate gene discovery in an emerging model plant lineage.</title>
        <authorList>
            <person name="Arias T."/>
            <person name="Riano-Pachon D.M."/>
            <person name="Di Stilio V.S."/>
        </authorList>
    </citation>
    <scope>NUCLEOTIDE SEQUENCE [LARGE SCALE GENOMIC DNA]</scope>
    <source>
        <strain evidence="3">cv. WT478/WT964</strain>
        <tissue evidence="2">Leaves</tissue>
    </source>
</reference>
<dbReference type="Pfam" id="PF11883">
    <property type="entry name" value="DUF3403"/>
    <property type="match status" value="1"/>
</dbReference>
<feature type="domain" description="S-locus receptor kinase C-terminal" evidence="1">
    <location>
        <begin position="59"/>
        <end position="104"/>
    </location>
</feature>
<dbReference type="PANTHER" id="PTHR27006">
    <property type="entry name" value="PROMASTIGOTE SURFACE ANTIGEN PROTEIN PSA"/>
    <property type="match status" value="1"/>
</dbReference>
<evidence type="ECO:0000313" key="3">
    <source>
        <dbReference type="Proteomes" id="UP000554482"/>
    </source>
</evidence>
<dbReference type="GO" id="GO:0004674">
    <property type="term" value="F:protein serine/threonine kinase activity"/>
    <property type="evidence" value="ECO:0007669"/>
    <property type="project" value="InterPro"/>
</dbReference>
<name>A0A7J6WNT2_THATH</name>
<evidence type="ECO:0000259" key="1">
    <source>
        <dbReference type="Pfam" id="PF11883"/>
    </source>
</evidence>
<organism evidence="2 3">
    <name type="scientific">Thalictrum thalictroides</name>
    <name type="common">Rue-anemone</name>
    <name type="synonym">Anemone thalictroides</name>
    <dbReference type="NCBI Taxonomy" id="46969"/>
    <lineage>
        <taxon>Eukaryota</taxon>
        <taxon>Viridiplantae</taxon>
        <taxon>Streptophyta</taxon>
        <taxon>Embryophyta</taxon>
        <taxon>Tracheophyta</taxon>
        <taxon>Spermatophyta</taxon>
        <taxon>Magnoliopsida</taxon>
        <taxon>Ranunculales</taxon>
        <taxon>Ranunculaceae</taxon>
        <taxon>Thalictroideae</taxon>
        <taxon>Thalictrum</taxon>
    </lineage>
</organism>
<keyword evidence="2" id="KW-0418">Kinase</keyword>
<proteinExistence type="predicted"/>
<evidence type="ECO:0000313" key="2">
    <source>
        <dbReference type="EMBL" id="KAF5199039.1"/>
    </source>
</evidence>
<comment type="caution">
    <text evidence="2">The sequence shown here is derived from an EMBL/GenBank/DDBJ whole genome shotgun (WGS) entry which is preliminary data.</text>
</comment>
<accession>A0A7J6WNT2</accession>
<dbReference type="Gene3D" id="1.10.510.10">
    <property type="entry name" value="Transferase(Phosphotransferase) domain 1"/>
    <property type="match status" value="1"/>
</dbReference>
<keyword evidence="2" id="KW-0808">Transferase</keyword>
<keyword evidence="2" id="KW-0675">Receptor</keyword>
<sequence>AWRLWNEDKSMELIDKSMSTISSSSVEDVLRCIHVGLLCVQKRTEQRPTMSSVLLMLSSEAVVLPKPQVPGFFVERDFIKEHSSQSDKESCISNEATITLLEAR</sequence>
<dbReference type="PANTHER" id="PTHR27006:SF587">
    <property type="entry name" value="RECEPTOR-LIKE SERINE_THREONINE-PROTEIN KINASE"/>
    <property type="match status" value="1"/>
</dbReference>
<dbReference type="OrthoDB" id="4062651at2759"/>
<dbReference type="Proteomes" id="UP000554482">
    <property type="component" value="Unassembled WGS sequence"/>
</dbReference>
<gene>
    <name evidence="2" type="ORF">FRX31_011373</name>
</gene>